<dbReference type="InterPro" id="IPR050327">
    <property type="entry name" value="Proton-linked_MCT"/>
</dbReference>
<feature type="transmembrane region" description="Helical" evidence="3">
    <location>
        <begin position="158"/>
        <end position="178"/>
    </location>
</feature>
<comment type="similarity">
    <text evidence="2">Belongs to the major facilitator superfamily. Monocarboxylate porter (TC 2.A.1.13) family.</text>
</comment>
<dbReference type="OrthoDB" id="2213137at2759"/>
<feature type="transmembrane region" description="Helical" evidence="3">
    <location>
        <begin position="429"/>
        <end position="450"/>
    </location>
</feature>
<keyword evidence="6" id="KW-1185">Reference proteome</keyword>
<dbReference type="Gene3D" id="1.20.1250.20">
    <property type="entry name" value="MFS general substrate transporter like domains"/>
    <property type="match status" value="2"/>
</dbReference>
<dbReference type="EMBL" id="JAAMPI010000369">
    <property type="protein sequence ID" value="KAF4632193.1"/>
    <property type="molecule type" value="Genomic_DNA"/>
</dbReference>
<dbReference type="InterPro" id="IPR020846">
    <property type="entry name" value="MFS_dom"/>
</dbReference>
<gene>
    <name evidence="5" type="ORF">G7Y89_g5938</name>
</gene>
<feature type="transmembrane region" description="Helical" evidence="3">
    <location>
        <begin position="296"/>
        <end position="319"/>
    </location>
</feature>
<feature type="transmembrane region" description="Helical" evidence="3">
    <location>
        <begin position="102"/>
        <end position="123"/>
    </location>
</feature>
<protein>
    <recommendedName>
        <fullName evidence="4">Major facilitator superfamily (MFS) profile domain-containing protein</fullName>
    </recommendedName>
</protein>
<dbReference type="GO" id="GO:0016020">
    <property type="term" value="C:membrane"/>
    <property type="evidence" value="ECO:0007669"/>
    <property type="project" value="UniProtKB-SubCell"/>
</dbReference>
<feature type="transmembrane region" description="Helical" evidence="3">
    <location>
        <begin position="262"/>
        <end position="284"/>
    </location>
</feature>
<dbReference type="PANTHER" id="PTHR11360:SF287">
    <property type="entry name" value="MFS MONOCARBOXYLATE TRANSPORTER"/>
    <property type="match status" value="1"/>
</dbReference>
<dbReference type="PROSITE" id="PS50850">
    <property type="entry name" value="MFS"/>
    <property type="match status" value="1"/>
</dbReference>
<evidence type="ECO:0000256" key="3">
    <source>
        <dbReference type="SAM" id="Phobius"/>
    </source>
</evidence>
<proteinExistence type="inferred from homology"/>
<name>A0A8H4RN66_9HELO</name>
<keyword evidence="3" id="KW-1133">Transmembrane helix</keyword>
<dbReference type="AlphaFoldDB" id="A0A8H4RN66"/>
<feature type="transmembrane region" description="Helical" evidence="3">
    <location>
        <begin position="61"/>
        <end position="82"/>
    </location>
</feature>
<organism evidence="5 6">
    <name type="scientific">Cudoniella acicularis</name>
    <dbReference type="NCBI Taxonomy" id="354080"/>
    <lineage>
        <taxon>Eukaryota</taxon>
        <taxon>Fungi</taxon>
        <taxon>Dikarya</taxon>
        <taxon>Ascomycota</taxon>
        <taxon>Pezizomycotina</taxon>
        <taxon>Leotiomycetes</taxon>
        <taxon>Helotiales</taxon>
        <taxon>Tricladiaceae</taxon>
        <taxon>Cudoniella</taxon>
    </lineage>
</organism>
<feature type="transmembrane region" description="Helical" evidence="3">
    <location>
        <begin position="135"/>
        <end position="152"/>
    </location>
</feature>
<evidence type="ECO:0000259" key="4">
    <source>
        <dbReference type="PROSITE" id="PS50850"/>
    </source>
</evidence>
<feature type="transmembrane region" description="Helical" evidence="3">
    <location>
        <begin position="223"/>
        <end position="242"/>
    </location>
</feature>
<keyword evidence="3" id="KW-0472">Membrane</keyword>
<feature type="transmembrane region" description="Helical" evidence="3">
    <location>
        <begin position="351"/>
        <end position="375"/>
    </location>
</feature>
<dbReference type="Proteomes" id="UP000566819">
    <property type="component" value="Unassembled WGS sequence"/>
</dbReference>
<feature type="domain" description="Major facilitator superfamily (MFS) profile" evidence="4">
    <location>
        <begin position="262"/>
        <end position="456"/>
    </location>
</feature>
<reference evidence="5 6" key="1">
    <citation type="submission" date="2020-03" db="EMBL/GenBank/DDBJ databases">
        <title>Draft Genome Sequence of Cudoniella acicularis.</title>
        <authorList>
            <person name="Buettner E."/>
            <person name="Kellner H."/>
        </authorList>
    </citation>
    <scope>NUCLEOTIDE SEQUENCE [LARGE SCALE GENOMIC DNA]</scope>
    <source>
        <strain evidence="5 6">DSM 108380</strain>
    </source>
</reference>
<evidence type="ECO:0000256" key="2">
    <source>
        <dbReference type="ARBA" id="ARBA00006727"/>
    </source>
</evidence>
<dbReference type="InterPro" id="IPR011701">
    <property type="entry name" value="MFS"/>
</dbReference>
<feature type="transmembrane region" description="Helical" evidence="3">
    <location>
        <begin position="387"/>
        <end position="409"/>
    </location>
</feature>
<sequence>MTSLPAQTIQLEEWNASNHGSPNVARELHIFTSPAQQSESPDTESDNAVIQQLQPVDGGVVAWRVLIAAFVFEALLWGFPISFGVFQDYYSTLPEFKGNPNIALIGTIAQGLSYLGSPLSAALTKRFPRYQRQQIWLGWPLCILGLVAGSFANSLGGLIATQGVMYGVGFITLTYPIISMVDEWWITRKGMAFGIIASASGAAGVVMPFVINALLNRTTLRAVAGGMAILTGPLIPTLKGRLPQSEQSTMARTNWSFLKKPLFYVFGISTLIQGLGFFFPALYLPSYATSIGLSSTQGALILAVMSIAQVLGQFAFGYISDKNLPVSMLAIVCSIMATVATFALWGTAKSLGLLLTFSMIYGFFGYGLAVMRVAMGKAVSHDPSAVVATYSILVFLQGIGNVLAGPISNGLLSQNISLGVYGISKYKELVIFTGSCMSLSAGVIAFWYMLPRKTRI</sequence>
<dbReference type="GO" id="GO:0022857">
    <property type="term" value="F:transmembrane transporter activity"/>
    <property type="evidence" value="ECO:0007669"/>
    <property type="project" value="InterPro"/>
</dbReference>
<dbReference type="Pfam" id="PF07690">
    <property type="entry name" value="MFS_1"/>
    <property type="match status" value="1"/>
</dbReference>
<keyword evidence="3" id="KW-0812">Transmembrane</keyword>
<accession>A0A8H4RN66</accession>
<comment type="subcellular location">
    <subcellularLocation>
        <location evidence="1">Membrane</location>
        <topology evidence="1">Multi-pass membrane protein</topology>
    </subcellularLocation>
</comment>
<dbReference type="InterPro" id="IPR036259">
    <property type="entry name" value="MFS_trans_sf"/>
</dbReference>
<evidence type="ECO:0000313" key="5">
    <source>
        <dbReference type="EMBL" id="KAF4632193.1"/>
    </source>
</evidence>
<dbReference type="SUPFAM" id="SSF103473">
    <property type="entry name" value="MFS general substrate transporter"/>
    <property type="match status" value="1"/>
</dbReference>
<evidence type="ECO:0000256" key="1">
    <source>
        <dbReference type="ARBA" id="ARBA00004141"/>
    </source>
</evidence>
<evidence type="ECO:0000313" key="6">
    <source>
        <dbReference type="Proteomes" id="UP000566819"/>
    </source>
</evidence>
<comment type="caution">
    <text evidence="5">The sequence shown here is derived from an EMBL/GenBank/DDBJ whole genome shotgun (WGS) entry which is preliminary data.</text>
</comment>
<feature type="transmembrane region" description="Helical" evidence="3">
    <location>
        <begin position="326"/>
        <end position="345"/>
    </location>
</feature>
<feature type="transmembrane region" description="Helical" evidence="3">
    <location>
        <begin position="190"/>
        <end position="211"/>
    </location>
</feature>
<dbReference type="PANTHER" id="PTHR11360">
    <property type="entry name" value="MONOCARBOXYLATE TRANSPORTER"/>
    <property type="match status" value="1"/>
</dbReference>